<name>A0A2S2QP03_9HEMI</name>
<dbReference type="CDD" id="cd01673">
    <property type="entry name" value="dNK"/>
    <property type="match status" value="1"/>
</dbReference>
<evidence type="ECO:0000259" key="1">
    <source>
        <dbReference type="Pfam" id="PF01712"/>
    </source>
</evidence>
<evidence type="ECO:0000313" key="3">
    <source>
        <dbReference type="Proteomes" id="UP000694846"/>
    </source>
</evidence>
<reference evidence="2" key="1">
    <citation type="submission" date="2018-04" db="EMBL/GenBank/DDBJ databases">
        <title>Transcriptome assembly of Sipha flava.</title>
        <authorList>
            <person name="Scully E.D."/>
            <person name="Geib S.M."/>
            <person name="Palmer N.A."/>
            <person name="Koch K."/>
            <person name="Bradshaw J."/>
            <person name="Heng-Moss T."/>
            <person name="Sarath G."/>
        </authorList>
    </citation>
    <scope>NUCLEOTIDE SEQUENCE</scope>
</reference>
<dbReference type="InterPro" id="IPR027417">
    <property type="entry name" value="P-loop_NTPase"/>
</dbReference>
<dbReference type="InterPro" id="IPR031314">
    <property type="entry name" value="DNK_dom"/>
</dbReference>
<organism evidence="2">
    <name type="scientific">Sipha flava</name>
    <name type="common">yellow sugarcane aphid</name>
    <dbReference type="NCBI Taxonomy" id="143950"/>
    <lineage>
        <taxon>Eukaryota</taxon>
        <taxon>Metazoa</taxon>
        <taxon>Ecdysozoa</taxon>
        <taxon>Arthropoda</taxon>
        <taxon>Hexapoda</taxon>
        <taxon>Insecta</taxon>
        <taxon>Pterygota</taxon>
        <taxon>Neoptera</taxon>
        <taxon>Paraneoptera</taxon>
        <taxon>Hemiptera</taxon>
        <taxon>Sternorrhyncha</taxon>
        <taxon>Aphidomorpha</taxon>
        <taxon>Aphidoidea</taxon>
        <taxon>Aphididae</taxon>
        <taxon>Sipha</taxon>
    </lineage>
</organism>
<dbReference type="FunFam" id="3.40.50.300:FF:001571">
    <property type="entry name" value="Deoxynucleoside kinase"/>
    <property type="match status" value="1"/>
</dbReference>
<keyword evidence="2" id="KW-0808">Transferase</keyword>
<proteinExistence type="predicted"/>
<dbReference type="RefSeq" id="XP_025420188.1">
    <property type="nucleotide sequence ID" value="XM_025564403.1"/>
</dbReference>
<keyword evidence="2" id="KW-0418">Kinase</keyword>
<dbReference type="SUPFAM" id="SSF52540">
    <property type="entry name" value="P-loop containing nucleoside triphosphate hydrolases"/>
    <property type="match status" value="1"/>
</dbReference>
<dbReference type="Pfam" id="PF01712">
    <property type="entry name" value="dNK"/>
    <property type="match status" value="1"/>
</dbReference>
<dbReference type="AlphaFoldDB" id="A0A2S2QP03"/>
<dbReference type="EMBL" id="GGMS01010275">
    <property type="protein sequence ID" value="MBY79478.1"/>
    <property type="molecule type" value="Transcribed_RNA"/>
</dbReference>
<dbReference type="Proteomes" id="UP000694846">
    <property type="component" value="Unplaced"/>
</dbReference>
<accession>A0A2S2QP03</accession>
<gene>
    <name evidence="2" type="primary">dnk_0</name>
    <name evidence="4" type="synonym">LOC112690389</name>
    <name evidence="2" type="ORF">g.85802</name>
</gene>
<dbReference type="OrthoDB" id="567086at2759"/>
<evidence type="ECO:0000313" key="2">
    <source>
        <dbReference type="EMBL" id="MBY79478.1"/>
    </source>
</evidence>
<dbReference type="InterPro" id="IPR050566">
    <property type="entry name" value="Deoxyribonucleoside_kinase"/>
</dbReference>
<reference evidence="4" key="2">
    <citation type="submission" date="2025-04" db="UniProtKB">
        <authorList>
            <consortium name="RefSeq"/>
        </authorList>
    </citation>
    <scope>IDENTIFICATION</scope>
    <source>
        <tissue evidence="4">Whole body</tissue>
    </source>
</reference>
<protein>
    <submittedName>
        <fullName evidence="2 4">Deoxynucleoside kinase</fullName>
    </submittedName>
</protein>
<feature type="domain" description="Deoxynucleoside kinase" evidence="1">
    <location>
        <begin position="97"/>
        <end position="297"/>
    </location>
</feature>
<dbReference type="Gene3D" id="3.40.50.300">
    <property type="entry name" value="P-loop containing nucleotide triphosphate hydrolases"/>
    <property type="match status" value="1"/>
</dbReference>
<keyword evidence="3" id="KW-1185">Reference proteome</keyword>
<dbReference type="GO" id="GO:0005739">
    <property type="term" value="C:mitochondrion"/>
    <property type="evidence" value="ECO:0007669"/>
    <property type="project" value="TreeGrafter"/>
</dbReference>
<evidence type="ECO:0000313" key="4">
    <source>
        <dbReference type="RefSeq" id="XP_025420188.1"/>
    </source>
</evidence>
<dbReference type="PANTHER" id="PTHR10513:SF24">
    <property type="entry name" value="THYMIDINE KINASE 2, MITOCHONDRIAL"/>
    <property type="match status" value="1"/>
</dbReference>
<dbReference type="GO" id="GO:0019136">
    <property type="term" value="F:deoxynucleoside kinase activity"/>
    <property type="evidence" value="ECO:0007669"/>
    <property type="project" value="TreeGrafter"/>
</dbReference>
<dbReference type="PANTHER" id="PTHR10513">
    <property type="entry name" value="DEOXYNUCLEOSIDE KINASE"/>
    <property type="match status" value="1"/>
</dbReference>
<sequence length="345" mass="38978">MRSLYCRCWSSSSAAALSPPLHRCSPPFAHVPSLCPTHSSLPFLCPPALPVHLATLQQPFGIVSAAHVERNTTTQPVIMASSSSAKTAETRPPYAVFIEGNVGSGKTTFLEHFASCPNVFLAKEPVHIWQNVNGHNFLGLMYQDPKRWSFAFQSIVQRTFLELHQARPKPEQNIKIMERSIYSARNIFVENLYKDNLMAAPEYAVLDAWYSWLIENVKIESDLIIYLRTDPEVAYQRIKARNRPEEKNVPFEYIKHLHELHESWLNVTKTDVPKNTPVIIIDANQSMDLVKMQFNGIRDLITKNASAIIEPKTISKINNSISAVQLNKSPCKLMPDSTIVSAQRV</sequence>